<reference evidence="1" key="1">
    <citation type="journal article" date="2015" name="Nature">
        <title>Complex archaea that bridge the gap between prokaryotes and eukaryotes.</title>
        <authorList>
            <person name="Spang A."/>
            <person name="Saw J.H."/>
            <person name="Jorgensen S.L."/>
            <person name="Zaremba-Niedzwiedzka K."/>
            <person name="Martijn J."/>
            <person name="Lind A.E."/>
            <person name="van Eijk R."/>
            <person name="Schleper C."/>
            <person name="Guy L."/>
            <person name="Ettema T.J."/>
        </authorList>
    </citation>
    <scope>NUCLEOTIDE SEQUENCE</scope>
</reference>
<organism evidence="1">
    <name type="scientific">marine sediment metagenome</name>
    <dbReference type="NCBI Taxonomy" id="412755"/>
    <lineage>
        <taxon>unclassified sequences</taxon>
        <taxon>metagenomes</taxon>
        <taxon>ecological metagenomes</taxon>
    </lineage>
</organism>
<accession>A0A0F9CKE7</accession>
<dbReference type="AlphaFoldDB" id="A0A0F9CKE7"/>
<comment type="caution">
    <text evidence="1">The sequence shown here is derived from an EMBL/GenBank/DDBJ whole genome shotgun (WGS) entry which is preliminary data.</text>
</comment>
<sequence length="94" mass="11058">MSNENIVQKIIDETNSKKVENPRIYKLQWASGHQNIVSLNEAVEVVNRWANQKSWQWIRIVNTETGKQQVVFESATRIGRKLNKLNEDMFTEKK</sequence>
<evidence type="ECO:0000313" key="1">
    <source>
        <dbReference type="EMBL" id="KKL49758.1"/>
    </source>
</evidence>
<gene>
    <name evidence="1" type="ORF">LCGC14_2312300</name>
</gene>
<protein>
    <submittedName>
        <fullName evidence="1">Uncharacterized protein</fullName>
    </submittedName>
</protein>
<proteinExistence type="predicted"/>
<dbReference type="EMBL" id="LAZR01032845">
    <property type="protein sequence ID" value="KKL49758.1"/>
    <property type="molecule type" value="Genomic_DNA"/>
</dbReference>
<name>A0A0F9CKE7_9ZZZZ</name>